<evidence type="ECO:0000313" key="2">
    <source>
        <dbReference type="EMBL" id="MFD0797416.1"/>
    </source>
</evidence>
<dbReference type="RefSeq" id="WP_379933710.1">
    <property type="nucleotide sequence ID" value="NZ_JBHTHY010000005.1"/>
</dbReference>
<dbReference type="EC" id="2.3.-.-" evidence="2"/>
<accession>A0ABW3B3K5</accession>
<reference evidence="3" key="1">
    <citation type="journal article" date="2019" name="Int. J. Syst. Evol. Microbiol.">
        <title>The Global Catalogue of Microorganisms (GCM) 10K type strain sequencing project: providing services to taxonomists for standard genome sequencing and annotation.</title>
        <authorList>
            <consortium name="The Broad Institute Genomics Platform"/>
            <consortium name="The Broad Institute Genome Sequencing Center for Infectious Disease"/>
            <person name="Wu L."/>
            <person name="Ma J."/>
        </authorList>
    </citation>
    <scope>NUCLEOTIDE SEQUENCE [LARGE SCALE GENOMIC DNA]</scope>
    <source>
        <strain evidence="3">CCUG 61948</strain>
    </source>
</reference>
<dbReference type="GO" id="GO:0016746">
    <property type="term" value="F:acyltransferase activity"/>
    <property type="evidence" value="ECO:0007669"/>
    <property type="project" value="UniProtKB-KW"/>
</dbReference>
<proteinExistence type="predicted"/>
<keyword evidence="2" id="KW-0808">Transferase</keyword>
<protein>
    <submittedName>
        <fullName evidence="2">GNAT family N-acetyltransferase</fullName>
        <ecNumber evidence="2">2.3.-.-</ecNumber>
    </submittedName>
</protein>
<gene>
    <name evidence="2" type="ORF">ACFQZJ_08085</name>
</gene>
<dbReference type="Gene3D" id="3.40.630.30">
    <property type="match status" value="1"/>
</dbReference>
<dbReference type="EMBL" id="JBHTHY010000005">
    <property type="protein sequence ID" value="MFD0797416.1"/>
    <property type="molecule type" value="Genomic_DNA"/>
</dbReference>
<dbReference type="PANTHER" id="PTHR43610:SF1">
    <property type="entry name" value="N-ACETYLTRANSFERASE DOMAIN-CONTAINING PROTEIN"/>
    <property type="match status" value="1"/>
</dbReference>
<dbReference type="PANTHER" id="PTHR43610">
    <property type="entry name" value="BLL6696 PROTEIN"/>
    <property type="match status" value="1"/>
</dbReference>
<keyword evidence="2" id="KW-0012">Acyltransferase</keyword>
<feature type="domain" description="N-acetyltransferase" evidence="1">
    <location>
        <begin position="9"/>
        <end position="149"/>
    </location>
</feature>
<sequence length="193" mass="22317">MHTVLENSRVKLVPLEMKHWQVLWPIATQIDLHAYGTNDVSTVEKLKDYLHVALKEAQHQKSIPYLIYDRSTNTVVGCTRFGNMDFKNKTLHIGWTWISPLVQGTGLNHQMKFLMLAHAFETLQFYKVEFRIDERNIASRKAVEKLGARLEGILRQNLIVKNGFRRSSCCYGILKEEWAVLKASKFKGLDSKV</sequence>
<dbReference type="InterPro" id="IPR016181">
    <property type="entry name" value="Acyl_CoA_acyltransferase"/>
</dbReference>
<comment type="caution">
    <text evidence="2">The sequence shown here is derived from an EMBL/GenBank/DDBJ whole genome shotgun (WGS) entry which is preliminary data.</text>
</comment>
<organism evidence="2 3">
    <name type="scientific">Maribacter chungangensis</name>
    <dbReference type="NCBI Taxonomy" id="1069117"/>
    <lineage>
        <taxon>Bacteria</taxon>
        <taxon>Pseudomonadati</taxon>
        <taxon>Bacteroidota</taxon>
        <taxon>Flavobacteriia</taxon>
        <taxon>Flavobacteriales</taxon>
        <taxon>Flavobacteriaceae</taxon>
        <taxon>Maribacter</taxon>
    </lineage>
</organism>
<evidence type="ECO:0000259" key="1">
    <source>
        <dbReference type="Pfam" id="PF13302"/>
    </source>
</evidence>
<dbReference type="Pfam" id="PF13302">
    <property type="entry name" value="Acetyltransf_3"/>
    <property type="match status" value="1"/>
</dbReference>
<keyword evidence="3" id="KW-1185">Reference proteome</keyword>
<name>A0ABW3B3K5_9FLAO</name>
<dbReference type="Proteomes" id="UP001597012">
    <property type="component" value="Unassembled WGS sequence"/>
</dbReference>
<evidence type="ECO:0000313" key="3">
    <source>
        <dbReference type="Proteomes" id="UP001597012"/>
    </source>
</evidence>
<dbReference type="SUPFAM" id="SSF55729">
    <property type="entry name" value="Acyl-CoA N-acyltransferases (Nat)"/>
    <property type="match status" value="1"/>
</dbReference>
<dbReference type="InterPro" id="IPR000182">
    <property type="entry name" value="GNAT_dom"/>
</dbReference>